<dbReference type="GO" id="GO:0005739">
    <property type="term" value="C:mitochondrion"/>
    <property type="evidence" value="ECO:0007669"/>
    <property type="project" value="TreeGrafter"/>
</dbReference>
<evidence type="ECO:0000259" key="2">
    <source>
        <dbReference type="Pfam" id="PF03981"/>
    </source>
</evidence>
<feature type="domain" description="Ubiquinol-cytochrome c chaperone" evidence="2">
    <location>
        <begin position="126"/>
        <end position="262"/>
    </location>
</feature>
<comment type="similarity">
    <text evidence="1">Belongs to the CBP3 family.</text>
</comment>
<dbReference type="AlphaFoldDB" id="A0A7R9M4T4"/>
<dbReference type="InterPro" id="IPR007129">
    <property type="entry name" value="Ubiqinol_cyt_c_chaperone_CPB3"/>
</dbReference>
<dbReference type="GO" id="GO:0034551">
    <property type="term" value="P:mitochondrial respiratory chain complex III assembly"/>
    <property type="evidence" value="ECO:0007669"/>
    <property type="project" value="TreeGrafter"/>
</dbReference>
<evidence type="ECO:0000313" key="3">
    <source>
        <dbReference type="EMBL" id="CAD7653491.1"/>
    </source>
</evidence>
<accession>A0A7R9M4T4</accession>
<organism evidence="3">
    <name type="scientific">Oppiella nova</name>
    <dbReference type="NCBI Taxonomy" id="334625"/>
    <lineage>
        <taxon>Eukaryota</taxon>
        <taxon>Metazoa</taxon>
        <taxon>Ecdysozoa</taxon>
        <taxon>Arthropoda</taxon>
        <taxon>Chelicerata</taxon>
        <taxon>Arachnida</taxon>
        <taxon>Acari</taxon>
        <taxon>Acariformes</taxon>
        <taxon>Sarcoptiformes</taxon>
        <taxon>Oribatida</taxon>
        <taxon>Brachypylina</taxon>
        <taxon>Oppioidea</taxon>
        <taxon>Oppiidae</taxon>
        <taxon>Oppiella</taxon>
    </lineage>
</organism>
<evidence type="ECO:0000256" key="1">
    <source>
        <dbReference type="ARBA" id="ARBA00006407"/>
    </source>
</evidence>
<dbReference type="PANTHER" id="PTHR12184">
    <property type="entry name" value="UBIQUINOL-CYTOCHROME C REDUCTASE COMPLEX ASSEMBLY FACTOR 1 FAMILY MEMBER"/>
    <property type="match status" value="1"/>
</dbReference>
<name>A0A7R9M4T4_9ACAR</name>
<dbReference type="PANTHER" id="PTHR12184:SF1">
    <property type="entry name" value="UBIQUINOL-CYTOCHROME-C REDUCTASE COMPLEX ASSEMBLY FACTOR 1"/>
    <property type="match status" value="1"/>
</dbReference>
<sequence length="277" mass="32771">MYSLLRHQSIVNKLCQMSAKCVKQHTNGLSHYSRVLCPHLPPNDRRHGLLPSDHHFLPHVRHLKTSGKCRSNLENYTPFDTMDGLMYKIRRYFGYSSVPKYRLRHTSVYLYESATDAIDIEKFFTHLKLSDTYLSWFLVTQLHVWMIMVRAMAEGKEGRILRNEVVARMWEDCETRLKLLTVRAHMSQSNRRKGLEDLLQQFQASIVAYDEGHLMDDKTLAAALWRTLFTYESVDPKYMEIMVEYIRTQLDHLHTIETEKFFLDGRIAWKPFPPLYP</sequence>
<gene>
    <name evidence="3" type="ORF">ONB1V03_LOCUS10144</name>
</gene>
<dbReference type="EMBL" id="OC921553">
    <property type="protein sequence ID" value="CAD7653491.1"/>
    <property type="molecule type" value="Genomic_DNA"/>
</dbReference>
<evidence type="ECO:0000313" key="4">
    <source>
        <dbReference type="Proteomes" id="UP000728032"/>
    </source>
</evidence>
<reference evidence="3" key="1">
    <citation type="submission" date="2020-11" db="EMBL/GenBank/DDBJ databases">
        <authorList>
            <person name="Tran Van P."/>
        </authorList>
    </citation>
    <scope>NUCLEOTIDE SEQUENCE</scope>
</reference>
<dbReference type="InterPro" id="IPR021150">
    <property type="entry name" value="Ubiq_cyt_c_chap"/>
</dbReference>
<keyword evidence="4" id="KW-1185">Reference proteome</keyword>
<dbReference type="Proteomes" id="UP000728032">
    <property type="component" value="Unassembled WGS sequence"/>
</dbReference>
<proteinExistence type="inferred from homology"/>
<dbReference type="Pfam" id="PF03981">
    <property type="entry name" value="Ubiq_cyt_C_chap"/>
    <property type="match status" value="1"/>
</dbReference>
<dbReference type="EMBL" id="CAJPVJ010006728">
    <property type="protein sequence ID" value="CAG2170678.1"/>
    <property type="molecule type" value="Genomic_DNA"/>
</dbReference>
<dbReference type="OrthoDB" id="4007at2759"/>
<protein>
    <recommendedName>
        <fullName evidence="2">Ubiquinol-cytochrome c chaperone domain-containing protein</fullName>
    </recommendedName>
</protein>